<dbReference type="InterPro" id="IPR041228">
    <property type="entry name" value="Dynein_C"/>
</dbReference>
<reference evidence="2 3" key="1">
    <citation type="submission" date="2019-06" db="EMBL/GenBank/DDBJ databases">
        <title>Genomics analysis of Aphanomyces spp. identifies a new class of oomycete effector associated with host adaptation.</title>
        <authorList>
            <person name="Gaulin E."/>
        </authorList>
    </citation>
    <scope>NUCLEOTIDE SEQUENCE [LARGE SCALE GENOMIC DNA]</scope>
    <source>
        <strain evidence="2 3">E</strain>
    </source>
</reference>
<dbReference type="Proteomes" id="UP000469452">
    <property type="component" value="Unassembled WGS sequence"/>
</dbReference>
<proteinExistence type="predicted"/>
<evidence type="ECO:0000313" key="2">
    <source>
        <dbReference type="EMBL" id="KAF0711512.1"/>
    </source>
</evidence>
<sequence>MVFCDDMPTMLMALQQQHSNTIAPGRTINPLVPVLSGENDAVSTLLDELDRATTTGTWMCLFECNRTSVDTWEKLSLAWQEAINQKPQPQHRLWFITDMQRPISSCIATNAAKRWFVHPISDVKMAIESCAAVLEKEAAMVADIAQWDVVANGLVILCHFHHVIKMNAAYFDWMHHAQVDDNTLETAAKELVVVVAKGLASSIRDCLVRVYAAYIVNKHQLDRLQYLFDWNLHACEGVSKPSPSDVVVPPTTYAACQDWLAAQVPYEHTITAVPVPLALEPPVNVFSQYRQCFPGVAGYDVAHNDQALIHDLGAFSHDLKMSFYDVLASARTFPKTSELHRYLHWEWLQFSSQVSHIQRALAQYLHHISDWYDEAQQVLLGKFPSSWYLTPQFRMKTCAQLLTHVKRGRKFFHSVEDGTFTTYWLPALTDPHRAVELLTHHVIQQHPDMLSSWEHLTASFFVADSLLVRSPLIYRLAKQRIKLRKAAAADTTVQDIHLSGILAYNATWDESTRTLVKPCAINMIEELPPIHMTVTKAADVTDPLSYDQDATDVHEMPVHVVDNKTSPPTQHVVFSVWIKLPDDDDDRRWLLANAYFVIG</sequence>
<name>A0A6A4ZHR1_APHAT</name>
<accession>A0A6A4ZHR1</accession>
<protein>
    <recommendedName>
        <fullName evidence="1">Dynein heavy chain C-terminal domain-containing protein</fullName>
    </recommendedName>
</protein>
<dbReference type="Pfam" id="PF18199">
    <property type="entry name" value="Dynein_C"/>
    <property type="match status" value="1"/>
</dbReference>
<dbReference type="VEuPathDB" id="FungiDB:H257_15615"/>
<feature type="domain" description="Dynein heavy chain C-terminal" evidence="1">
    <location>
        <begin position="353"/>
        <end position="592"/>
    </location>
</feature>
<evidence type="ECO:0000259" key="1">
    <source>
        <dbReference type="Pfam" id="PF18199"/>
    </source>
</evidence>
<gene>
    <name evidence="2" type="ORF">AaE_012210</name>
</gene>
<evidence type="ECO:0000313" key="3">
    <source>
        <dbReference type="Proteomes" id="UP000469452"/>
    </source>
</evidence>
<dbReference type="AlphaFoldDB" id="A0A6A4ZHR1"/>
<dbReference type="EMBL" id="VJMI01018091">
    <property type="protein sequence ID" value="KAF0711512.1"/>
    <property type="molecule type" value="Genomic_DNA"/>
</dbReference>
<organism evidence="2 3">
    <name type="scientific">Aphanomyces astaci</name>
    <name type="common">Crayfish plague agent</name>
    <dbReference type="NCBI Taxonomy" id="112090"/>
    <lineage>
        <taxon>Eukaryota</taxon>
        <taxon>Sar</taxon>
        <taxon>Stramenopiles</taxon>
        <taxon>Oomycota</taxon>
        <taxon>Saprolegniomycetes</taxon>
        <taxon>Saprolegniales</taxon>
        <taxon>Verrucalvaceae</taxon>
        <taxon>Aphanomyces</taxon>
    </lineage>
</organism>
<comment type="caution">
    <text evidence="2">The sequence shown here is derived from an EMBL/GenBank/DDBJ whole genome shotgun (WGS) entry which is preliminary data.</text>
</comment>